<sequence>MSPSREPSPRPPISTRASSRARSGYGSRAPSRPRYSRASSRASLAYVPGGGESLLLPEGAIGEEATELLQEFVHPHHHHARVDVDDDEADDDSDTASLEQIKSLPWYKRPNPWWFLFMLPIAATATGATMAPRVEIFTQLACAAHRPEYNSDNGTTVLPLMFGYAPEYDPRLCAKDPVVQEAVARMNMAMAATMGVLTCLTTAWWGSLSDRFGRIRVLSFAVFGLLMTDANFLVVARWHQVLPGGYWFLLVGPFLDGLLGGMAAVTAAIHAYVADCTEPGERAHVFSLFLGLLFIGIGLGPTFGSVLIRLTGNVLSVFYVSTAIHLLYASLIIFVIPESLSARRMREARRAWHERLEEERLSPKAHGFGAWARSLFRFLQPLSVFYPSRVHDSANPLKRGKRDWNLLLVALAYGFTCSIIGAYPYKFQYTSVVFGWTSEQIGYWLSVVGATRAIYLTVLLPLAIKLVKSRLQPAIQLPTAEDEPLQPVAGSSTSKPPAGPSNSRSIYFDFGLARISLALEVVSYALVPFAPSAAWYTGATMLGSFGSGFGPAMQSVALSLYTLRGGRESGRLFGALSVVQSLCSQVLGPALYGFTFMSTVRTFPAAIFFVTSASVMLAFVFLALVRLPREGAASEEDGLAPVSEDEAELQTPEFDADVPRIVVEDAGGKPSSSQSTPTL</sequence>
<evidence type="ECO:0000313" key="7">
    <source>
        <dbReference type="EMBL" id="GJE90780.1"/>
    </source>
</evidence>
<protein>
    <submittedName>
        <fullName evidence="7">MFS general substrate transporter</fullName>
    </submittedName>
</protein>
<dbReference type="EMBL" id="BPQB01000018">
    <property type="protein sequence ID" value="GJE90780.1"/>
    <property type="molecule type" value="Genomic_DNA"/>
</dbReference>
<dbReference type="SUPFAM" id="SSF103473">
    <property type="entry name" value="MFS general substrate transporter"/>
    <property type="match status" value="1"/>
</dbReference>
<accession>A0A9P3GBD3</accession>
<feature type="transmembrane region" description="Helical" evidence="6">
    <location>
        <begin position="606"/>
        <end position="625"/>
    </location>
</feature>
<evidence type="ECO:0000256" key="5">
    <source>
        <dbReference type="SAM" id="MobiDB-lite"/>
    </source>
</evidence>
<dbReference type="GO" id="GO:0016020">
    <property type="term" value="C:membrane"/>
    <property type="evidence" value="ECO:0007669"/>
    <property type="project" value="UniProtKB-SubCell"/>
</dbReference>
<organism evidence="7 8">
    <name type="scientific">Phanerochaete sordida</name>
    <dbReference type="NCBI Taxonomy" id="48140"/>
    <lineage>
        <taxon>Eukaryota</taxon>
        <taxon>Fungi</taxon>
        <taxon>Dikarya</taxon>
        <taxon>Basidiomycota</taxon>
        <taxon>Agaricomycotina</taxon>
        <taxon>Agaricomycetes</taxon>
        <taxon>Polyporales</taxon>
        <taxon>Phanerochaetaceae</taxon>
        <taxon>Phanerochaete</taxon>
    </lineage>
</organism>
<evidence type="ECO:0000256" key="2">
    <source>
        <dbReference type="ARBA" id="ARBA00022692"/>
    </source>
</evidence>
<feature type="transmembrane region" description="Helical" evidence="6">
    <location>
        <begin position="113"/>
        <end position="131"/>
    </location>
</feature>
<feature type="transmembrane region" description="Helical" evidence="6">
    <location>
        <begin position="314"/>
        <end position="336"/>
    </location>
</feature>
<keyword evidence="2 6" id="KW-0812">Transmembrane</keyword>
<feature type="compositionally biased region" description="Acidic residues" evidence="5">
    <location>
        <begin position="633"/>
        <end position="648"/>
    </location>
</feature>
<feature type="transmembrane region" description="Helical" evidence="6">
    <location>
        <begin position="285"/>
        <end position="308"/>
    </location>
</feature>
<dbReference type="InterPro" id="IPR011701">
    <property type="entry name" value="MFS"/>
</dbReference>
<comment type="caution">
    <text evidence="7">The sequence shown here is derived from an EMBL/GenBank/DDBJ whole genome shotgun (WGS) entry which is preliminary data.</text>
</comment>
<dbReference type="PANTHER" id="PTHR23507">
    <property type="entry name" value="ZGC:174356"/>
    <property type="match status" value="1"/>
</dbReference>
<dbReference type="Pfam" id="PF07690">
    <property type="entry name" value="MFS_1"/>
    <property type="match status" value="1"/>
</dbReference>
<keyword evidence="4 6" id="KW-0472">Membrane</keyword>
<feature type="transmembrane region" description="Helical" evidence="6">
    <location>
        <begin position="217"/>
        <end position="239"/>
    </location>
</feature>
<dbReference type="AlphaFoldDB" id="A0A9P3GBD3"/>
<proteinExistence type="predicted"/>
<dbReference type="InterPro" id="IPR036259">
    <property type="entry name" value="MFS_trans_sf"/>
</dbReference>
<name>A0A9P3GBD3_9APHY</name>
<dbReference type="Proteomes" id="UP000703269">
    <property type="component" value="Unassembled WGS sequence"/>
</dbReference>
<keyword evidence="3 6" id="KW-1133">Transmembrane helix</keyword>
<dbReference type="GO" id="GO:0022857">
    <property type="term" value="F:transmembrane transporter activity"/>
    <property type="evidence" value="ECO:0007669"/>
    <property type="project" value="InterPro"/>
</dbReference>
<feature type="transmembrane region" description="Helical" evidence="6">
    <location>
        <begin position="443"/>
        <end position="464"/>
    </location>
</feature>
<feature type="region of interest" description="Disordered" evidence="5">
    <location>
        <begin position="1"/>
        <end position="42"/>
    </location>
</feature>
<evidence type="ECO:0000256" key="1">
    <source>
        <dbReference type="ARBA" id="ARBA00004141"/>
    </source>
</evidence>
<feature type="transmembrane region" description="Helical" evidence="6">
    <location>
        <begin position="245"/>
        <end position="273"/>
    </location>
</feature>
<feature type="compositionally biased region" description="Low complexity" evidence="5">
    <location>
        <begin position="13"/>
        <end position="42"/>
    </location>
</feature>
<dbReference type="OrthoDB" id="3026777at2759"/>
<evidence type="ECO:0000313" key="8">
    <source>
        <dbReference type="Proteomes" id="UP000703269"/>
    </source>
</evidence>
<reference evidence="7 8" key="1">
    <citation type="submission" date="2021-08" db="EMBL/GenBank/DDBJ databases">
        <title>Draft Genome Sequence of Phanerochaete sordida strain YK-624.</title>
        <authorList>
            <person name="Mori T."/>
            <person name="Dohra H."/>
            <person name="Suzuki T."/>
            <person name="Kawagishi H."/>
            <person name="Hirai H."/>
        </authorList>
    </citation>
    <scope>NUCLEOTIDE SEQUENCE [LARGE SCALE GENOMIC DNA]</scope>
    <source>
        <strain evidence="7 8">YK-624</strain>
    </source>
</reference>
<gene>
    <name evidence="7" type="ORF">PsYK624_069240</name>
</gene>
<feature type="region of interest" description="Disordered" evidence="5">
    <location>
        <begin position="633"/>
        <end position="658"/>
    </location>
</feature>
<evidence type="ECO:0000256" key="4">
    <source>
        <dbReference type="ARBA" id="ARBA00023136"/>
    </source>
</evidence>
<dbReference type="Gene3D" id="1.20.1250.20">
    <property type="entry name" value="MFS general substrate transporter like domains"/>
    <property type="match status" value="1"/>
</dbReference>
<feature type="transmembrane region" description="Helical" evidence="6">
    <location>
        <begin position="404"/>
        <end position="423"/>
    </location>
</feature>
<evidence type="ECO:0000256" key="3">
    <source>
        <dbReference type="ARBA" id="ARBA00022989"/>
    </source>
</evidence>
<comment type="subcellular location">
    <subcellularLocation>
        <location evidence="1">Membrane</location>
        <topology evidence="1">Multi-pass membrane protein</topology>
    </subcellularLocation>
</comment>
<keyword evidence="8" id="KW-1185">Reference proteome</keyword>
<evidence type="ECO:0000256" key="6">
    <source>
        <dbReference type="SAM" id="Phobius"/>
    </source>
</evidence>
<dbReference type="PANTHER" id="PTHR23507:SF1">
    <property type="entry name" value="FI18259P1-RELATED"/>
    <property type="match status" value="1"/>
</dbReference>
<feature type="transmembrane region" description="Helical" evidence="6">
    <location>
        <begin position="186"/>
        <end position="205"/>
    </location>
</feature>